<dbReference type="EMBL" id="JABBGF010000001">
    <property type="protein sequence ID" value="NML56439.1"/>
    <property type="molecule type" value="Genomic_DNA"/>
</dbReference>
<evidence type="ECO:0000313" key="4">
    <source>
        <dbReference type="Proteomes" id="UP000552615"/>
    </source>
</evidence>
<dbReference type="AlphaFoldDB" id="A0A7Y0FHL6"/>
<gene>
    <name evidence="3" type="ORF">HHL20_03690</name>
</gene>
<protein>
    <submittedName>
        <fullName evidence="3">DUF262 domain-containing protein</fullName>
    </submittedName>
</protein>
<name>A0A7Y0FHL6_9FLAO</name>
<keyword evidence="4" id="KW-1185">Reference proteome</keyword>
<proteinExistence type="predicted"/>
<dbReference type="PANTHER" id="PTHR35149:SF1">
    <property type="entry name" value="DUF5655 DOMAIN-CONTAINING PROTEIN"/>
    <property type="match status" value="1"/>
</dbReference>
<dbReference type="Pfam" id="PF07510">
    <property type="entry name" value="GmrSD_C"/>
    <property type="match status" value="1"/>
</dbReference>
<dbReference type="RefSeq" id="WP_169229828.1">
    <property type="nucleotide sequence ID" value="NZ_JABBGF010000001.1"/>
</dbReference>
<reference evidence="3 4" key="1">
    <citation type="submission" date="2020-04" db="EMBL/GenBank/DDBJ databases">
        <title>Chryseobacterium sp. RJ-7-14 sp. nov., isolated from Jeju soil.</title>
        <authorList>
            <person name="Dahal R.H."/>
            <person name="Chaudhary D.K."/>
        </authorList>
    </citation>
    <scope>NUCLEOTIDE SEQUENCE [LARGE SCALE GENOMIC DNA]</scope>
    <source>
        <strain evidence="3 4">RJ-7-14</strain>
    </source>
</reference>
<evidence type="ECO:0000313" key="3">
    <source>
        <dbReference type="EMBL" id="NML56439.1"/>
    </source>
</evidence>
<feature type="domain" description="GmrSD restriction endonucleases C-terminal" evidence="2">
    <location>
        <begin position="480"/>
        <end position="622"/>
    </location>
</feature>
<comment type="caution">
    <text evidence="3">The sequence shown here is derived from an EMBL/GenBank/DDBJ whole genome shotgun (WGS) entry which is preliminary data.</text>
</comment>
<accession>A0A7Y0FHL6</accession>
<dbReference type="Pfam" id="PF03235">
    <property type="entry name" value="GmrSD_N"/>
    <property type="match status" value="1"/>
</dbReference>
<sequence>MESTLFSLSKIFNERLFRIPDYQRGYAWTEKQLKDFWNDLEQLEDGKNHYTGVITLEPVEDVISSNWHDDTWIISSKSYYPYYIVDGQQRLTTSLILIQSIIEASSKKCQELNYTPISDIRKKFIFDSKDNGISRSYIFGYEKDNPSYEYLKTEIFLEHSETKSQKQETIYTQNLKNAKSFFLSQLDALSIKKIELLYRKLTQNLFFNIYTITSDIDTFVSFETMNNRGKPLSHLELLKNRLIYLSTKLSNEDYEKNSLRKKINECWKSIYHNLGRNKSKPLKDDIFLFNHYIIYFGSELFPKEEYVAKTLRIPSLNSPQRDEYANFLLEKKFTTKNLNDSKIDLISINNYVENLQNSVDIWYQLHNPQDSDYSSEVKNYLDKINRIGINAVSPLIMIFFKNEHSNRKRLQFLIEIERLIFIVSLHNIRFYYLDVDDLNFLKLSIEFHNRKFTSEELIRKIEDNANKFLNTREARDLMIKLFRDKGFYQWAGIRYFLYEYDLTLSENSKTKRVKLDWEIFDNFDYKSIEHIYPQSSRQLCWREKFKNFTSPQRKSLRNSLGNLLPISKEKNSSLKDKCFENKISNNLNAVGYRYGCYSENEITNYTEWTSKEILERGLKLIEFMEKRWKIRFSNENEKIKFLGLEFLRKK</sequence>
<dbReference type="InterPro" id="IPR004919">
    <property type="entry name" value="GmrSD_N"/>
</dbReference>
<dbReference type="Proteomes" id="UP000552615">
    <property type="component" value="Unassembled WGS sequence"/>
</dbReference>
<evidence type="ECO:0000259" key="2">
    <source>
        <dbReference type="Pfam" id="PF07510"/>
    </source>
</evidence>
<evidence type="ECO:0000259" key="1">
    <source>
        <dbReference type="Pfam" id="PF03235"/>
    </source>
</evidence>
<dbReference type="PANTHER" id="PTHR35149">
    <property type="entry name" value="SLL5132 PROTEIN"/>
    <property type="match status" value="1"/>
</dbReference>
<organism evidence="3 4">
    <name type="scientific">Chryseobacterium cheonjiense</name>
    <dbReference type="NCBI Taxonomy" id="2728845"/>
    <lineage>
        <taxon>Bacteria</taxon>
        <taxon>Pseudomonadati</taxon>
        <taxon>Bacteroidota</taxon>
        <taxon>Flavobacteriia</taxon>
        <taxon>Flavobacteriales</taxon>
        <taxon>Weeksellaceae</taxon>
        <taxon>Chryseobacterium group</taxon>
        <taxon>Chryseobacterium</taxon>
    </lineage>
</organism>
<feature type="domain" description="GmrSD restriction endonucleases N-terminal" evidence="1">
    <location>
        <begin position="9"/>
        <end position="242"/>
    </location>
</feature>
<dbReference type="InterPro" id="IPR011089">
    <property type="entry name" value="GmrSD_C"/>
</dbReference>